<feature type="domain" description="NB-ARC" evidence="11">
    <location>
        <begin position="1"/>
        <end position="148"/>
    </location>
</feature>
<comment type="subcellular location">
    <subcellularLocation>
        <location evidence="2">Cytoplasm</location>
    </subcellularLocation>
</comment>
<comment type="similarity">
    <text evidence="3">Belongs to the disease resistance NB-LRR family.</text>
</comment>
<evidence type="ECO:0000256" key="1">
    <source>
        <dbReference type="ARBA" id="ARBA00002074"/>
    </source>
</evidence>
<keyword evidence="9" id="KW-0611">Plant defense</keyword>
<evidence type="ECO:0000256" key="10">
    <source>
        <dbReference type="ARBA" id="ARBA00022840"/>
    </source>
</evidence>
<dbReference type="SUPFAM" id="SSF52540">
    <property type="entry name" value="P-loop containing nucleoside triphosphate hydrolases"/>
    <property type="match status" value="1"/>
</dbReference>
<dbReference type="InterPro" id="IPR027417">
    <property type="entry name" value="P-loop_NTPase"/>
</dbReference>
<evidence type="ECO:0000256" key="8">
    <source>
        <dbReference type="ARBA" id="ARBA00022741"/>
    </source>
</evidence>
<dbReference type="InterPro" id="IPR058922">
    <property type="entry name" value="WHD_DRP"/>
</dbReference>
<dbReference type="GO" id="GO:0005737">
    <property type="term" value="C:cytoplasm"/>
    <property type="evidence" value="ECO:0007669"/>
    <property type="project" value="UniProtKB-SubCell"/>
</dbReference>
<keyword evidence="8" id="KW-0547">Nucleotide-binding</keyword>
<dbReference type="PANTHER" id="PTHR23155:SF1152">
    <property type="entry name" value="AAA+ ATPASE DOMAIN-CONTAINING PROTEIN"/>
    <property type="match status" value="1"/>
</dbReference>
<evidence type="ECO:0000256" key="9">
    <source>
        <dbReference type="ARBA" id="ARBA00022821"/>
    </source>
</evidence>
<keyword evidence="6" id="KW-0381">Hypersensitive response</keyword>
<dbReference type="Gene3D" id="1.10.10.10">
    <property type="entry name" value="Winged helix-like DNA-binding domain superfamily/Winged helix DNA-binding domain"/>
    <property type="match status" value="1"/>
</dbReference>
<dbReference type="PANTHER" id="PTHR23155">
    <property type="entry name" value="DISEASE RESISTANCE PROTEIN RP"/>
    <property type="match status" value="1"/>
</dbReference>
<dbReference type="Gene3D" id="3.80.10.10">
    <property type="entry name" value="Ribonuclease Inhibitor"/>
    <property type="match status" value="1"/>
</dbReference>
<keyword evidence="10" id="KW-0067">ATP-binding</keyword>
<dbReference type="InParanoid" id="A0A068U980"/>
<gene>
    <name evidence="13" type="ORF">GSCOC_T00018795001</name>
</gene>
<dbReference type="PRINTS" id="PR00364">
    <property type="entry name" value="DISEASERSIST"/>
</dbReference>
<evidence type="ECO:0000256" key="2">
    <source>
        <dbReference type="ARBA" id="ARBA00004496"/>
    </source>
</evidence>
<evidence type="ECO:0000256" key="4">
    <source>
        <dbReference type="ARBA" id="ARBA00022490"/>
    </source>
</evidence>
<dbReference type="Pfam" id="PF00931">
    <property type="entry name" value="NB-ARC"/>
    <property type="match status" value="1"/>
</dbReference>
<comment type="function">
    <text evidence="1">Confers resistance to late blight (Phytophthora infestans) races carrying the avirulence gene Avr1. Resistance proteins guard the plant against pathogens that contain an appropriate avirulence protein via an indirect interaction with this avirulence protein. That triggers a defense system including the hypersensitive response, which restricts the pathogen growth.</text>
</comment>
<dbReference type="OMA" id="PFINGPW"/>
<keyword evidence="4" id="KW-0963">Cytoplasm</keyword>
<dbReference type="GO" id="GO:0005524">
    <property type="term" value="F:ATP binding"/>
    <property type="evidence" value="ECO:0007669"/>
    <property type="project" value="UniProtKB-KW"/>
</dbReference>
<evidence type="ECO:0000259" key="11">
    <source>
        <dbReference type="Pfam" id="PF00931"/>
    </source>
</evidence>
<dbReference type="FunFam" id="1.10.10.10:FF:000322">
    <property type="entry name" value="Probable disease resistance protein At1g63360"/>
    <property type="match status" value="1"/>
</dbReference>
<dbReference type="EMBL" id="HG739097">
    <property type="protein sequence ID" value="CDP04724.1"/>
    <property type="molecule type" value="Genomic_DNA"/>
</dbReference>
<dbReference type="Gene3D" id="1.10.8.430">
    <property type="entry name" value="Helical domain of apoptotic protease-activating factors"/>
    <property type="match status" value="1"/>
</dbReference>
<sequence>MAGIGKTTLAKRLYNNPRVVYHFHVHGWTSGLQNLEVKNALHDILSLITDDKKSLHKMTRDEIGEKLYKRLKGKRYLVVIDDIWDFGSWSTMKWYFPDDMIGSKILITSQIKDAVLEISPRNSVHFLRFLTHDESWNLFESKVFTNETCPEELMELGSEIVAKCEGLPLAIVVLAGLAKKNKTQEWWNYINQNTTACLGGEQEKFMGILGLSYQHLPSSLKSCFLYLGSFPWNHEIPVKKLIQSWIAEGFVESNGEKKVEDVAEDYLKDLVDRSLVMVSKRRSNGGIKTFHVHDLLRDLCVQKPRMRSSCSRVADIHKFLLHHELDQSSITTSMLKNDVILHRSIFTDWRRSLVYKLLRVLDLGYMMLEDFPMEIVKLVHLKYLALLIYSIRKLPPLSSLWNLETFILDTEKGQRVILPQDIWRMIKLRHLHISGELDFQRTSLTSSTISVLCNLQSISHLCPSGSIQDVLARIPNKLTLIGSHIDWKGMSVIGMLPNLEILKIKDNFFNGPKWETGDEGFCHLKFLKLSHTDLQQWIASSSSFPCLEQLVLNGCLDLEEIPSSLEEIYTLEIIEVYHSCQSVADSARRLQEIQSYMGNDELKVLIHPNFEEE</sequence>
<dbReference type="InterPro" id="IPR042197">
    <property type="entry name" value="Apaf_helical"/>
</dbReference>
<dbReference type="InterPro" id="IPR002182">
    <property type="entry name" value="NB-ARC"/>
</dbReference>
<name>A0A068U980_COFCA</name>
<evidence type="ECO:0000256" key="3">
    <source>
        <dbReference type="ARBA" id="ARBA00008894"/>
    </source>
</evidence>
<keyword evidence="5" id="KW-0433">Leucine-rich repeat</keyword>
<dbReference type="AlphaFoldDB" id="A0A068U980"/>
<evidence type="ECO:0000313" key="14">
    <source>
        <dbReference type="Proteomes" id="UP000295252"/>
    </source>
</evidence>
<evidence type="ECO:0000313" key="13">
    <source>
        <dbReference type="EMBL" id="CDP04724.1"/>
    </source>
</evidence>
<evidence type="ECO:0000256" key="6">
    <source>
        <dbReference type="ARBA" id="ARBA00022667"/>
    </source>
</evidence>
<organism evidence="13 14">
    <name type="scientific">Coffea canephora</name>
    <name type="common">Robusta coffee</name>
    <dbReference type="NCBI Taxonomy" id="49390"/>
    <lineage>
        <taxon>Eukaryota</taxon>
        <taxon>Viridiplantae</taxon>
        <taxon>Streptophyta</taxon>
        <taxon>Embryophyta</taxon>
        <taxon>Tracheophyta</taxon>
        <taxon>Spermatophyta</taxon>
        <taxon>Magnoliopsida</taxon>
        <taxon>eudicotyledons</taxon>
        <taxon>Gunneridae</taxon>
        <taxon>Pentapetalae</taxon>
        <taxon>asterids</taxon>
        <taxon>lamiids</taxon>
        <taxon>Gentianales</taxon>
        <taxon>Rubiaceae</taxon>
        <taxon>Ixoroideae</taxon>
        <taxon>Gardenieae complex</taxon>
        <taxon>Bertiereae - Coffeeae clade</taxon>
        <taxon>Coffeeae</taxon>
        <taxon>Coffea</taxon>
    </lineage>
</organism>
<protein>
    <submittedName>
        <fullName evidence="13">Uncharacterized protein</fullName>
    </submittedName>
</protein>
<accession>A0A068U980</accession>
<dbReference type="Gene3D" id="3.40.50.300">
    <property type="entry name" value="P-loop containing nucleotide triphosphate hydrolases"/>
    <property type="match status" value="1"/>
</dbReference>
<proteinExistence type="inferred from homology"/>
<reference evidence="14" key="1">
    <citation type="journal article" date="2014" name="Science">
        <title>The coffee genome provides insight into the convergent evolution of caffeine biosynthesis.</title>
        <authorList>
            <person name="Denoeud F."/>
            <person name="Carretero-Paulet L."/>
            <person name="Dereeper A."/>
            <person name="Droc G."/>
            <person name="Guyot R."/>
            <person name="Pietrella M."/>
            <person name="Zheng C."/>
            <person name="Alberti A."/>
            <person name="Anthony F."/>
            <person name="Aprea G."/>
            <person name="Aury J.M."/>
            <person name="Bento P."/>
            <person name="Bernard M."/>
            <person name="Bocs S."/>
            <person name="Campa C."/>
            <person name="Cenci A."/>
            <person name="Combes M.C."/>
            <person name="Crouzillat D."/>
            <person name="Da Silva C."/>
            <person name="Daddiego L."/>
            <person name="De Bellis F."/>
            <person name="Dussert S."/>
            <person name="Garsmeur O."/>
            <person name="Gayraud T."/>
            <person name="Guignon V."/>
            <person name="Jahn K."/>
            <person name="Jamilloux V."/>
            <person name="Joet T."/>
            <person name="Labadie K."/>
            <person name="Lan T."/>
            <person name="Leclercq J."/>
            <person name="Lepelley M."/>
            <person name="Leroy T."/>
            <person name="Li L.T."/>
            <person name="Librado P."/>
            <person name="Lopez L."/>
            <person name="Munoz A."/>
            <person name="Noel B."/>
            <person name="Pallavicini A."/>
            <person name="Perrotta G."/>
            <person name="Poncet V."/>
            <person name="Pot D."/>
            <person name="Priyono X."/>
            <person name="Rigoreau M."/>
            <person name="Rouard M."/>
            <person name="Rozas J."/>
            <person name="Tranchant-Dubreuil C."/>
            <person name="VanBuren R."/>
            <person name="Zhang Q."/>
            <person name="Andrade A.C."/>
            <person name="Argout X."/>
            <person name="Bertrand B."/>
            <person name="de Kochko A."/>
            <person name="Graziosi G."/>
            <person name="Henry R.J."/>
            <person name="Jayarama X."/>
            <person name="Ming R."/>
            <person name="Nagai C."/>
            <person name="Rounsley S."/>
            <person name="Sankoff D."/>
            <person name="Giuliano G."/>
            <person name="Albert V.A."/>
            <person name="Wincker P."/>
            <person name="Lashermes P."/>
        </authorList>
    </citation>
    <scope>NUCLEOTIDE SEQUENCE [LARGE SCALE GENOMIC DNA]</scope>
    <source>
        <strain evidence="14">cv. DH200-94</strain>
    </source>
</reference>
<dbReference type="PhylomeDB" id="A0A068U980"/>
<dbReference type="SUPFAM" id="SSF52058">
    <property type="entry name" value="L domain-like"/>
    <property type="match status" value="1"/>
</dbReference>
<dbReference type="Pfam" id="PF23559">
    <property type="entry name" value="WHD_DRP"/>
    <property type="match status" value="1"/>
</dbReference>
<dbReference type="Gramene" id="CDP04724">
    <property type="protein sequence ID" value="CDP04724"/>
    <property type="gene ID" value="GSCOC_T00018795001"/>
</dbReference>
<dbReference type="GO" id="GO:0043531">
    <property type="term" value="F:ADP binding"/>
    <property type="evidence" value="ECO:0007669"/>
    <property type="project" value="InterPro"/>
</dbReference>
<dbReference type="InterPro" id="IPR044974">
    <property type="entry name" value="Disease_R_plants"/>
</dbReference>
<keyword evidence="7" id="KW-0677">Repeat</keyword>
<dbReference type="GO" id="GO:0009626">
    <property type="term" value="P:plant-type hypersensitive response"/>
    <property type="evidence" value="ECO:0007669"/>
    <property type="project" value="UniProtKB-KW"/>
</dbReference>
<feature type="domain" description="Disease resistance protein winged helix" evidence="12">
    <location>
        <begin position="230"/>
        <end position="300"/>
    </location>
</feature>
<dbReference type="InterPro" id="IPR032675">
    <property type="entry name" value="LRR_dom_sf"/>
</dbReference>
<evidence type="ECO:0000259" key="12">
    <source>
        <dbReference type="Pfam" id="PF23559"/>
    </source>
</evidence>
<evidence type="ECO:0000256" key="5">
    <source>
        <dbReference type="ARBA" id="ARBA00022614"/>
    </source>
</evidence>
<evidence type="ECO:0000256" key="7">
    <source>
        <dbReference type="ARBA" id="ARBA00022737"/>
    </source>
</evidence>
<keyword evidence="14" id="KW-1185">Reference proteome</keyword>
<dbReference type="Proteomes" id="UP000295252">
    <property type="component" value="Chromosome IX"/>
</dbReference>
<dbReference type="InterPro" id="IPR036388">
    <property type="entry name" value="WH-like_DNA-bd_sf"/>
</dbReference>